<dbReference type="EMBL" id="JBFOLJ010000002">
    <property type="protein sequence ID" value="KAL2552223.1"/>
    <property type="molecule type" value="Genomic_DNA"/>
</dbReference>
<evidence type="ECO:0000313" key="1">
    <source>
        <dbReference type="EMBL" id="KAL2552223.1"/>
    </source>
</evidence>
<protein>
    <submittedName>
        <fullName evidence="1">Uncharacterized protein</fullName>
    </submittedName>
</protein>
<evidence type="ECO:0000313" key="2">
    <source>
        <dbReference type="Proteomes" id="UP001604277"/>
    </source>
</evidence>
<proteinExistence type="predicted"/>
<sequence>METLNRQTTRSAKKDVLPVAEDFVSHSRLKLLSDKKCTQERNKGKRMIDTINLTSTSKKKRTNEIYEPWVVGKSGGEHDIPSFDMGDDEVLYTEKAFKQVDEVVKSAIKINEEVYDQAIKIASDVKEKSGTEAHEQTLDNSFGNMQWICCNFVIISLQLYVEYDRVVICNPNRRHE</sequence>
<keyword evidence="2" id="KW-1185">Reference proteome</keyword>
<organism evidence="1 2">
    <name type="scientific">Forsythia ovata</name>
    <dbReference type="NCBI Taxonomy" id="205694"/>
    <lineage>
        <taxon>Eukaryota</taxon>
        <taxon>Viridiplantae</taxon>
        <taxon>Streptophyta</taxon>
        <taxon>Embryophyta</taxon>
        <taxon>Tracheophyta</taxon>
        <taxon>Spermatophyta</taxon>
        <taxon>Magnoliopsida</taxon>
        <taxon>eudicotyledons</taxon>
        <taxon>Gunneridae</taxon>
        <taxon>Pentapetalae</taxon>
        <taxon>asterids</taxon>
        <taxon>lamiids</taxon>
        <taxon>Lamiales</taxon>
        <taxon>Oleaceae</taxon>
        <taxon>Forsythieae</taxon>
        <taxon>Forsythia</taxon>
    </lineage>
</organism>
<gene>
    <name evidence="1" type="ORF">Fot_05842</name>
</gene>
<dbReference type="AlphaFoldDB" id="A0ABD1WRB7"/>
<accession>A0ABD1WRB7</accession>
<comment type="caution">
    <text evidence="1">The sequence shown here is derived from an EMBL/GenBank/DDBJ whole genome shotgun (WGS) entry which is preliminary data.</text>
</comment>
<name>A0ABD1WRB7_9LAMI</name>
<dbReference type="Proteomes" id="UP001604277">
    <property type="component" value="Unassembled WGS sequence"/>
</dbReference>
<reference evidence="2" key="1">
    <citation type="submission" date="2024-07" db="EMBL/GenBank/DDBJ databases">
        <title>Two chromosome-level genome assemblies of Korean endemic species Abeliophyllum distichum and Forsythia ovata (Oleaceae).</title>
        <authorList>
            <person name="Jang H."/>
        </authorList>
    </citation>
    <scope>NUCLEOTIDE SEQUENCE [LARGE SCALE GENOMIC DNA]</scope>
</reference>